<name>A0A0F9L432_9ZZZZ</name>
<gene>
    <name evidence="4" type="ORF">LCGC14_1325310</name>
</gene>
<dbReference type="AlphaFoldDB" id="A0A0F9L432"/>
<proteinExistence type="predicted"/>
<dbReference type="InterPro" id="IPR050087">
    <property type="entry name" value="AON_synthase_class-II"/>
</dbReference>
<dbReference type="EMBL" id="LAZR01007948">
    <property type="protein sequence ID" value="KKM81881.1"/>
    <property type="molecule type" value="Genomic_DNA"/>
</dbReference>
<dbReference type="GO" id="GO:0016740">
    <property type="term" value="F:transferase activity"/>
    <property type="evidence" value="ECO:0007669"/>
    <property type="project" value="UniProtKB-KW"/>
</dbReference>
<reference evidence="4" key="1">
    <citation type="journal article" date="2015" name="Nature">
        <title>Complex archaea that bridge the gap between prokaryotes and eukaryotes.</title>
        <authorList>
            <person name="Spang A."/>
            <person name="Saw J.H."/>
            <person name="Jorgensen S.L."/>
            <person name="Zaremba-Niedzwiedzka K."/>
            <person name="Martijn J."/>
            <person name="Lind A.E."/>
            <person name="van Eijk R."/>
            <person name="Schleper C."/>
            <person name="Guy L."/>
            <person name="Ettema T.J."/>
        </authorList>
    </citation>
    <scope>NUCLEOTIDE SEQUENCE</scope>
</reference>
<dbReference type="CDD" id="cd06454">
    <property type="entry name" value="KBL_like"/>
    <property type="match status" value="1"/>
</dbReference>
<dbReference type="InterPro" id="IPR015421">
    <property type="entry name" value="PyrdxlP-dep_Trfase_major"/>
</dbReference>
<evidence type="ECO:0000259" key="3">
    <source>
        <dbReference type="Pfam" id="PF00155"/>
    </source>
</evidence>
<comment type="cofactor">
    <cofactor evidence="1">
        <name>pyridoxal 5'-phosphate</name>
        <dbReference type="ChEBI" id="CHEBI:597326"/>
    </cofactor>
</comment>
<dbReference type="SUPFAM" id="SSF53383">
    <property type="entry name" value="PLP-dependent transferases"/>
    <property type="match status" value="1"/>
</dbReference>
<dbReference type="Pfam" id="PF00155">
    <property type="entry name" value="Aminotran_1_2"/>
    <property type="match status" value="1"/>
</dbReference>
<dbReference type="InterPro" id="IPR015422">
    <property type="entry name" value="PyrdxlP-dep_Trfase_small"/>
</dbReference>
<evidence type="ECO:0000313" key="4">
    <source>
        <dbReference type="EMBL" id="KKM81881.1"/>
    </source>
</evidence>
<dbReference type="GO" id="GO:0030170">
    <property type="term" value="F:pyridoxal phosphate binding"/>
    <property type="evidence" value="ECO:0007669"/>
    <property type="project" value="InterPro"/>
</dbReference>
<dbReference type="Gene3D" id="3.90.1150.10">
    <property type="entry name" value="Aspartate Aminotransferase, domain 1"/>
    <property type="match status" value="1"/>
</dbReference>
<protein>
    <recommendedName>
        <fullName evidence="3">Aminotransferase class I/classII large domain-containing protein</fullName>
    </recommendedName>
</protein>
<feature type="domain" description="Aminotransferase class I/classII large" evidence="3">
    <location>
        <begin position="41"/>
        <end position="391"/>
    </location>
</feature>
<dbReference type="InterPro" id="IPR004839">
    <property type="entry name" value="Aminotransferase_I/II_large"/>
</dbReference>
<accession>A0A0F9L432</accession>
<evidence type="ECO:0000256" key="1">
    <source>
        <dbReference type="ARBA" id="ARBA00001933"/>
    </source>
</evidence>
<sequence length="401" mass="44183">MNSIIAKAAEEYYRTTKDTYPKIPIIESAPTEPTVKIGNKDYIMLCSNNYLGLASASFVKNAAIDAINKYGFGSAGSRWISGTTNVHIKLEKELASFKKRDSALTFSAGFMANSGVIPALTGSVVGDMPFPADESAIFSDEYNHASIIDGCRNSKAKVYIYGHKNLKQLEKLLSNCKETYKLIITDSVFSMDGDIAPLDKITEMAKSYEAMIMVDEAHAIGILGKHGRGAAEYFNVEDDISLSMGTLSKTFGSLGGYIAGDINLIEYLRCSSRTYIFSASMPVCNAASVLAILKEISKNYEHKDKVLHLSNYLRKNLNDMGFNTLDSKTAIIPIFIGDEEKAIKLSKMLFDHGIYLSCAIWPAVEKGHARLRATVTANHKKKQIDRFLNALQLSSKKIIRN</sequence>
<dbReference type="InterPro" id="IPR015424">
    <property type="entry name" value="PyrdxlP-dep_Trfase"/>
</dbReference>
<dbReference type="PANTHER" id="PTHR13693">
    <property type="entry name" value="CLASS II AMINOTRANSFERASE/8-AMINO-7-OXONONANOATE SYNTHASE"/>
    <property type="match status" value="1"/>
</dbReference>
<evidence type="ECO:0000256" key="2">
    <source>
        <dbReference type="ARBA" id="ARBA00022679"/>
    </source>
</evidence>
<keyword evidence="2" id="KW-0808">Transferase</keyword>
<organism evidence="4">
    <name type="scientific">marine sediment metagenome</name>
    <dbReference type="NCBI Taxonomy" id="412755"/>
    <lineage>
        <taxon>unclassified sequences</taxon>
        <taxon>metagenomes</taxon>
        <taxon>ecological metagenomes</taxon>
    </lineage>
</organism>
<comment type="caution">
    <text evidence="4">The sequence shown here is derived from an EMBL/GenBank/DDBJ whole genome shotgun (WGS) entry which is preliminary data.</text>
</comment>
<dbReference type="Gene3D" id="3.40.640.10">
    <property type="entry name" value="Type I PLP-dependent aspartate aminotransferase-like (Major domain)"/>
    <property type="match status" value="1"/>
</dbReference>